<proteinExistence type="predicted"/>
<evidence type="ECO:0000313" key="1">
    <source>
        <dbReference type="EMBL" id="PWJ56814.1"/>
    </source>
</evidence>
<sequence>MILAGYFLFKWYRISSSAWKYIPSSAIVVVSSAHLQDSTYTLTETNLDVKRLPLIDVASDNLSSLNLLTTDAKKLQKLLAQKEITYSFHPRSASEWGVIVYVPLEQASLQWLERPDNPAIRMRHHTFQDNRIMDIYDTGSHPLFSFIIKDNYLIISYFGDLIEEVLRTSTLGVQGRNLKSTFSKTDLSTDGTKVFLTQNAWESVIPKLGDQQHYTHFLNNFPYFQNFHLATTQEGRNVSFTSEGSPSPDYYLTQLFKNVGSLPFKGHQYISQQTAQLYRYATADKEQFHQNYLDWHENEDSEAWKKLYYHIGKERELFLESFGSELIFCQLEQNNSLVDAKILLAEFNQYDKLRVVLQKLAKLSNEETNASQGKFQGYDIFAIGVEQMPQALFGSAFTGFTKTYVTYVAPYLVMSNNAQALQNYLVDYENHVTWKQAPDYDSLLVNSTKECQIAMVANLRKLQATPGRSQGKVYGDLLAKIETIVVGCQINGRQAIPSITLIPKKRATAAKVLNKTFLNIDIEWPQLYDQHLAALQNPVDGTSELLLTDQHYNLLKVENFKTGKIENIIQLDGNLKTESFKVDFLNIGRQQRILATDKSIYAIDQDDDSVYTTFRESLPLGKEIAAVYLVDGGQDGSNRFIIRSQTEELYIWESVTSPLKKLSQSVKFENIQGPILALNQIGNRGFIVSQRNGKIFLLGDTGMVKRGFPSDLLTRTAGPFTWTQNHTTGQPELLGVSISGQLIRINLAGKIVSKKQLLRPLPGATFKIIFDRNSLDWVLTRSTDSRTAILDQNGKELFEIKDIMPNAEIQYHFFGADNRFISIKSGSYTTLFDLQGNRLGDKAIPSESPIRITYQPGYYKLLIFSHSEEKIQIWSIKLR</sequence>
<dbReference type="SUPFAM" id="SSF101898">
    <property type="entry name" value="NHL repeat"/>
    <property type="match status" value="1"/>
</dbReference>
<name>A0A316AIM3_9BACT</name>
<accession>A0A316AIM3</accession>
<keyword evidence="2" id="KW-1185">Reference proteome</keyword>
<dbReference type="EMBL" id="QGDT01000010">
    <property type="protein sequence ID" value="PWJ56814.1"/>
    <property type="molecule type" value="Genomic_DNA"/>
</dbReference>
<gene>
    <name evidence="1" type="ORF">CLV98_110125</name>
</gene>
<protein>
    <submittedName>
        <fullName evidence="1">Uncharacterized protein</fullName>
    </submittedName>
</protein>
<dbReference type="Proteomes" id="UP000245880">
    <property type="component" value="Unassembled WGS sequence"/>
</dbReference>
<dbReference type="AlphaFoldDB" id="A0A316AIM3"/>
<comment type="caution">
    <text evidence="1">The sequence shown here is derived from an EMBL/GenBank/DDBJ whole genome shotgun (WGS) entry which is preliminary data.</text>
</comment>
<reference evidence="1 2" key="1">
    <citation type="submission" date="2018-03" db="EMBL/GenBank/DDBJ databases">
        <title>Genomic Encyclopedia of Archaeal and Bacterial Type Strains, Phase II (KMG-II): from individual species to whole genera.</title>
        <authorList>
            <person name="Goeker M."/>
        </authorList>
    </citation>
    <scope>NUCLEOTIDE SEQUENCE [LARGE SCALE GENOMIC DNA]</scope>
    <source>
        <strain evidence="1 2">DSM 100346</strain>
    </source>
</reference>
<evidence type="ECO:0000313" key="2">
    <source>
        <dbReference type="Proteomes" id="UP000245880"/>
    </source>
</evidence>
<organism evidence="1 2">
    <name type="scientific">Dyadobacter jejuensis</name>
    <dbReference type="NCBI Taxonomy" id="1082580"/>
    <lineage>
        <taxon>Bacteria</taxon>
        <taxon>Pseudomonadati</taxon>
        <taxon>Bacteroidota</taxon>
        <taxon>Cytophagia</taxon>
        <taxon>Cytophagales</taxon>
        <taxon>Spirosomataceae</taxon>
        <taxon>Dyadobacter</taxon>
    </lineage>
</organism>